<feature type="domain" description="GtrA/DPMS transmembrane" evidence="7">
    <location>
        <begin position="8"/>
        <end position="123"/>
    </location>
</feature>
<dbReference type="PANTHER" id="PTHR38459">
    <property type="entry name" value="PROPHAGE BACTOPRENOL-LINKED GLUCOSE TRANSLOCASE HOMOLOG"/>
    <property type="match status" value="1"/>
</dbReference>
<dbReference type="InterPro" id="IPR051401">
    <property type="entry name" value="GtrA_CellWall_Glycosyl"/>
</dbReference>
<dbReference type="EMBL" id="JAXCLA010000007">
    <property type="protein sequence ID" value="MDY0747244.1"/>
    <property type="molecule type" value="Genomic_DNA"/>
</dbReference>
<sequence>MFAQLFSFLSVGVFATGLQYLLTIGLVLAGGLPLVLASTLAFLISAAFNYWANASMTFATQGHRAGNRAQQMRFVAMVALGCALNAGLLHAAVALGLHPVLSQFIATAGVLVSNFTLSRLWVFRQL</sequence>
<feature type="transmembrane region" description="Helical" evidence="6">
    <location>
        <begin position="25"/>
        <end position="51"/>
    </location>
</feature>
<keyword evidence="4 6" id="KW-1133">Transmembrane helix</keyword>
<evidence type="ECO:0000256" key="2">
    <source>
        <dbReference type="ARBA" id="ARBA00009399"/>
    </source>
</evidence>
<evidence type="ECO:0000313" key="8">
    <source>
        <dbReference type="EMBL" id="MDY0747244.1"/>
    </source>
</evidence>
<evidence type="ECO:0000256" key="5">
    <source>
        <dbReference type="ARBA" id="ARBA00023136"/>
    </source>
</evidence>
<protein>
    <submittedName>
        <fullName evidence="8">GtrA family protein</fullName>
    </submittedName>
</protein>
<evidence type="ECO:0000313" key="9">
    <source>
        <dbReference type="Proteomes" id="UP001285263"/>
    </source>
</evidence>
<comment type="subcellular location">
    <subcellularLocation>
        <location evidence="1">Membrane</location>
        <topology evidence="1">Multi-pass membrane protein</topology>
    </subcellularLocation>
</comment>
<comment type="caution">
    <text evidence="8">The sequence shown here is derived from an EMBL/GenBank/DDBJ whole genome shotgun (WGS) entry which is preliminary data.</text>
</comment>
<keyword evidence="3 6" id="KW-0812">Transmembrane</keyword>
<evidence type="ECO:0000256" key="3">
    <source>
        <dbReference type="ARBA" id="ARBA00022692"/>
    </source>
</evidence>
<comment type="similarity">
    <text evidence="2">Belongs to the GtrA family.</text>
</comment>
<feature type="transmembrane region" description="Helical" evidence="6">
    <location>
        <begin position="72"/>
        <end position="95"/>
    </location>
</feature>
<evidence type="ECO:0000259" key="7">
    <source>
        <dbReference type="Pfam" id="PF04138"/>
    </source>
</evidence>
<evidence type="ECO:0000256" key="6">
    <source>
        <dbReference type="SAM" id="Phobius"/>
    </source>
</evidence>
<accession>A0ABU5DLQ6</accession>
<name>A0ABU5DLQ6_9BURK</name>
<dbReference type="Proteomes" id="UP001285263">
    <property type="component" value="Unassembled WGS sequence"/>
</dbReference>
<keyword evidence="9" id="KW-1185">Reference proteome</keyword>
<feature type="transmembrane region" description="Helical" evidence="6">
    <location>
        <begin position="101"/>
        <end position="122"/>
    </location>
</feature>
<evidence type="ECO:0000256" key="1">
    <source>
        <dbReference type="ARBA" id="ARBA00004141"/>
    </source>
</evidence>
<reference evidence="8 9" key="1">
    <citation type="submission" date="2023-11" db="EMBL/GenBank/DDBJ databases">
        <title>Paucibacter sp. nov., isolated from fresh soil in Korea.</title>
        <authorList>
            <person name="Le N.T.T."/>
        </authorList>
    </citation>
    <scope>NUCLEOTIDE SEQUENCE [LARGE SCALE GENOMIC DNA]</scope>
    <source>
        <strain evidence="8 9">R3-3</strain>
    </source>
</reference>
<dbReference type="InterPro" id="IPR007267">
    <property type="entry name" value="GtrA_DPMS_TM"/>
</dbReference>
<keyword evidence="5 6" id="KW-0472">Membrane</keyword>
<organism evidence="8 9">
    <name type="scientific">Roseateles agri</name>
    <dbReference type="NCBI Taxonomy" id="3098619"/>
    <lineage>
        <taxon>Bacteria</taxon>
        <taxon>Pseudomonadati</taxon>
        <taxon>Pseudomonadota</taxon>
        <taxon>Betaproteobacteria</taxon>
        <taxon>Burkholderiales</taxon>
        <taxon>Sphaerotilaceae</taxon>
        <taxon>Roseateles</taxon>
    </lineage>
</organism>
<dbReference type="Pfam" id="PF04138">
    <property type="entry name" value="GtrA_DPMS_TM"/>
    <property type="match status" value="1"/>
</dbReference>
<evidence type="ECO:0000256" key="4">
    <source>
        <dbReference type="ARBA" id="ARBA00022989"/>
    </source>
</evidence>
<dbReference type="RefSeq" id="WP_320425201.1">
    <property type="nucleotide sequence ID" value="NZ_JAXCLA010000007.1"/>
</dbReference>
<dbReference type="PANTHER" id="PTHR38459:SF1">
    <property type="entry name" value="PROPHAGE BACTOPRENOL-LINKED GLUCOSE TRANSLOCASE HOMOLOG"/>
    <property type="match status" value="1"/>
</dbReference>
<gene>
    <name evidence="8" type="ORF">SNE35_22250</name>
</gene>
<proteinExistence type="inferred from homology"/>